<proteinExistence type="predicted"/>
<dbReference type="CDD" id="cd02440">
    <property type="entry name" value="AdoMet_MTases"/>
    <property type="match status" value="1"/>
</dbReference>
<reference evidence="2 3" key="1">
    <citation type="journal article" date="2015" name="Nature">
        <title>rRNA introns, odd ribosomes, and small enigmatic genomes across a large radiation of phyla.</title>
        <authorList>
            <person name="Brown C.T."/>
            <person name="Hug L.A."/>
            <person name="Thomas B.C."/>
            <person name="Sharon I."/>
            <person name="Castelle C.J."/>
            <person name="Singh A."/>
            <person name="Wilkins M.J."/>
            <person name="Williams K.H."/>
            <person name="Banfield J.F."/>
        </authorList>
    </citation>
    <scope>NUCLEOTIDE SEQUENCE [LARGE SCALE GENOMIC DNA]</scope>
</reference>
<organism evidence="2 3">
    <name type="scientific">Candidatus Roizmanbacteria bacterium GW2011_GWA2_32_13</name>
    <dbReference type="NCBI Taxonomy" id="1618475"/>
    <lineage>
        <taxon>Bacteria</taxon>
        <taxon>Candidatus Roizmaniibacteriota</taxon>
    </lineage>
</organism>
<dbReference type="AlphaFoldDB" id="A0A0F9YV32"/>
<accession>A0A0F9YV32</accession>
<dbReference type="Pfam" id="PF13649">
    <property type="entry name" value="Methyltransf_25"/>
    <property type="match status" value="1"/>
</dbReference>
<name>A0A0F9YV32_9BACT</name>
<dbReference type="EMBL" id="LBOK01000030">
    <property type="protein sequence ID" value="KKP35314.1"/>
    <property type="molecule type" value="Genomic_DNA"/>
</dbReference>
<evidence type="ECO:0000313" key="3">
    <source>
        <dbReference type="Proteomes" id="UP000034349"/>
    </source>
</evidence>
<dbReference type="Gene3D" id="3.40.50.150">
    <property type="entry name" value="Vaccinia Virus protein VP39"/>
    <property type="match status" value="1"/>
</dbReference>
<dbReference type="Proteomes" id="UP000034349">
    <property type="component" value="Unassembled WGS sequence"/>
</dbReference>
<gene>
    <name evidence="2" type="ORF">UR23_C0030G0005</name>
</gene>
<feature type="domain" description="Methyltransferase" evidence="1">
    <location>
        <begin position="67"/>
        <end position="146"/>
    </location>
</feature>
<sequence>MDLTYHNKILELHKKYPWLKVTTTIEDYVAPKYYDQLLKDYIFSGKTDLQLFEEYLEIIPNKDFLNVLELGCGSGRATSVFLNHFKDRKNSLKMVDLSDRMLYFCYKKFSKFKNIDFIKSDSVDFLKNDSNVYDVIFSLWSFSHSTHQILIRDGIDSGRKYVQGVIQKMVEKNMDKGSSFFLVHFDSMSDEQKILMQQWRKVYPIYNDINVQSPSKLLIDESLQLLEKRGVIRLESTHYKGSEITYSSIEEALEIFLNFHMESYFNESLILPQVIDGLTSYFKNFTDKKGFIKIKPGCFIYIVTKI</sequence>
<dbReference type="SUPFAM" id="SSF53335">
    <property type="entry name" value="S-adenosyl-L-methionine-dependent methyltransferases"/>
    <property type="match status" value="1"/>
</dbReference>
<protein>
    <recommendedName>
        <fullName evidence="1">Methyltransferase domain-containing protein</fullName>
    </recommendedName>
</protein>
<dbReference type="InterPro" id="IPR041698">
    <property type="entry name" value="Methyltransf_25"/>
</dbReference>
<dbReference type="InterPro" id="IPR029063">
    <property type="entry name" value="SAM-dependent_MTases_sf"/>
</dbReference>
<comment type="caution">
    <text evidence="2">The sequence shown here is derived from an EMBL/GenBank/DDBJ whole genome shotgun (WGS) entry which is preliminary data.</text>
</comment>
<evidence type="ECO:0000313" key="2">
    <source>
        <dbReference type="EMBL" id="KKP35314.1"/>
    </source>
</evidence>
<evidence type="ECO:0000259" key="1">
    <source>
        <dbReference type="Pfam" id="PF13649"/>
    </source>
</evidence>